<reference evidence="4" key="2">
    <citation type="journal article" date="2021" name="PeerJ">
        <title>Extensive microbial diversity within the chicken gut microbiome revealed by metagenomics and culture.</title>
        <authorList>
            <person name="Gilroy R."/>
            <person name="Ravi A."/>
            <person name="Getino M."/>
            <person name="Pursley I."/>
            <person name="Horton D.L."/>
            <person name="Alikhan N.F."/>
            <person name="Baker D."/>
            <person name="Gharbi K."/>
            <person name="Hall N."/>
            <person name="Watson M."/>
            <person name="Adriaenssens E.M."/>
            <person name="Foster-Nyarko E."/>
            <person name="Jarju S."/>
            <person name="Secka A."/>
            <person name="Antonio M."/>
            <person name="Oren A."/>
            <person name="Chaudhuri R.R."/>
            <person name="La Ragione R."/>
            <person name="Hildebrand F."/>
            <person name="Pallen M.J."/>
        </authorList>
    </citation>
    <scope>NUCLEOTIDE SEQUENCE</scope>
    <source>
        <strain evidence="4">B1-20833</strain>
    </source>
</reference>
<keyword evidence="1" id="KW-0732">Signal</keyword>
<dbReference type="Pfam" id="PF16373">
    <property type="entry name" value="DUF4985"/>
    <property type="match status" value="1"/>
</dbReference>
<dbReference type="InterPro" id="IPR017853">
    <property type="entry name" value="GH"/>
</dbReference>
<dbReference type="InterPro" id="IPR003790">
    <property type="entry name" value="GHL10"/>
</dbReference>
<dbReference type="Gene3D" id="3.20.20.80">
    <property type="entry name" value="Glycosidases"/>
    <property type="match status" value="1"/>
</dbReference>
<evidence type="ECO:0000259" key="3">
    <source>
        <dbReference type="Pfam" id="PF16373"/>
    </source>
</evidence>
<sequence length="417" mass="48419">MDRLLGFLLFCIPLVSLLPSCSHPSAEKVKCLWFTADANFQRFSYKDSICYYLDKAAETGFNHIVVDVKGIEGALYDSRLVPMMTESHGFRCVRDWDYLQFFIDEARKRGLGVSASATVFPAGSPYWGEGPVYNDPDLKSLTCLEYKPEGMVKIEDDHRKVAAFMNPVLPESQEYALEMIREIISNYDLDGFCMDYCRYPDAESDFSEASRIAFEKYIGEKVADFPDDIYRYAEDGSRIPGRFYKKWWEFRSMVIHDFISRVRDLRNEVNPDVRLEYWAASWLHAIYTQGQNWASPRATYYREYLDDWATEDYGRTGFADMIDVFMTGTYLERVWGMDDPESIEYGIARTLRDIDEDCSVYGSIYAQNWKNFEDAVYLSLSRTDGLAVFDIVQVIEFGLWDEIKRGIDRAEAECCNK</sequence>
<protein>
    <submittedName>
        <fullName evidence="4">Family 10 glycosylhydrolase</fullName>
    </submittedName>
</protein>
<dbReference type="PANTHER" id="PTHR43405">
    <property type="entry name" value="GLYCOSYL HYDROLASE DIGH"/>
    <property type="match status" value="1"/>
</dbReference>
<feature type="domain" description="Glycosyl hydrolase-like 10" evidence="2">
    <location>
        <begin position="29"/>
        <end position="280"/>
    </location>
</feature>
<dbReference type="InterPro" id="IPR032280">
    <property type="entry name" value="DUF4985"/>
</dbReference>
<dbReference type="Proteomes" id="UP000823661">
    <property type="component" value="Unassembled WGS sequence"/>
</dbReference>
<organism evidence="4 5">
    <name type="scientific">Candidatus Cryptobacteroides intestinavium</name>
    <dbReference type="NCBI Taxonomy" id="2840766"/>
    <lineage>
        <taxon>Bacteria</taxon>
        <taxon>Pseudomonadati</taxon>
        <taxon>Bacteroidota</taxon>
        <taxon>Bacteroidia</taxon>
        <taxon>Bacteroidales</taxon>
        <taxon>Candidatus Cryptobacteroides</taxon>
    </lineage>
</organism>
<feature type="domain" description="DUF4985" evidence="3">
    <location>
        <begin position="307"/>
        <end position="405"/>
    </location>
</feature>
<comment type="caution">
    <text evidence="4">The sequence shown here is derived from an EMBL/GenBank/DDBJ whole genome shotgun (WGS) entry which is preliminary data.</text>
</comment>
<dbReference type="PANTHER" id="PTHR43405:SF1">
    <property type="entry name" value="GLYCOSYL HYDROLASE DIGH"/>
    <property type="match status" value="1"/>
</dbReference>
<dbReference type="AlphaFoldDB" id="A0A9D9ET44"/>
<proteinExistence type="predicted"/>
<evidence type="ECO:0000259" key="2">
    <source>
        <dbReference type="Pfam" id="PF02638"/>
    </source>
</evidence>
<evidence type="ECO:0000313" key="5">
    <source>
        <dbReference type="Proteomes" id="UP000823661"/>
    </source>
</evidence>
<reference evidence="4" key="1">
    <citation type="submission" date="2020-10" db="EMBL/GenBank/DDBJ databases">
        <authorList>
            <person name="Gilroy R."/>
        </authorList>
    </citation>
    <scope>NUCLEOTIDE SEQUENCE</scope>
    <source>
        <strain evidence="4">B1-20833</strain>
    </source>
</reference>
<dbReference type="Pfam" id="PF02638">
    <property type="entry name" value="GHL10"/>
    <property type="match status" value="1"/>
</dbReference>
<accession>A0A9D9ET44</accession>
<dbReference type="InterPro" id="IPR052177">
    <property type="entry name" value="Divisome_Glycosyl_Hydrolase"/>
</dbReference>
<name>A0A9D9ET44_9BACT</name>
<dbReference type="EMBL" id="JADIMI010000079">
    <property type="protein sequence ID" value="MBO8452854.1"/>
    <property type="molecule type" value="Genomic_DNA"/>
</dbReference>
<evidence type="ECO:0000256" key="1">
    <source>
        <dbReference type="ARBA" id="ARBA00022729"/>
    </source>
</evidence>
<evidence type="ECO:0000313" key="4">
    <source>
        <dbReference type="EMBL" id="MBO8452854.1"/>
    </source>
</evidence>
<gene>
    <name evidence="4" type="ORF">IAC06_08270</name>
</gene>
<dbReference type="SUPFAM" id="SSF51445">
    <property type="entry name" value="(Trans)glycosidases"/>
    <property type="match status" value="1"/>
</dbReference>